<evidence type="ECO:0000313" key="2">
    <source>
        <dbReference type="Proteomes" id="UP001162480"/>
    </source>
</evidence>
<keyword evidence="2" id="KW-1185">Reference proteome</keyword>
<evidence type="ECO:0000313" key="1">
    <source>
        <dbReference type="EMBL" id="CAI9739121.1"/>
    </source>
</evidence>
<dbReference type="Proteomes" id="UP001162480">
    <property type="component" value="Chromosome 22"/>
</dbReference>
<name>A0AA36BT12_OCTVU</name>
<accession>A0AA36BT12</accession>
<dbReference type="EMBL" id="OX597835">
    <property type="protein sequence ID" value="CAI9739121.1"/>
    <property type="molecule type" value="Genomic_DNA"/>
</dbReference>
<gene>
    <name evidence="1" type="ORF">OCTVUL_1B006275</name>
</gene>
<sequence length="67" mass="7443">MLLRKRSPLFLNGEALAGDVINRSWHLAQIGLCSRTVNSLVSRGQFMVRRQGKRSVEDIDIESSGGD</sequence>
<reference evidence="1" key="1">
    <citation type="submission" date="2023-08" db="EMBL/GenBank/DDBJ databases">
        <authorList>
            <person name="Alioto T."/>
            <person name="Alioto T."/>
            <person name="Gomez Garrido J."/>
        </authorList>
    </citation>
    <scope>NUCLEOTIDE SEQUENCE</scope>
</reference>
<dbReference type="AlphaFoldDB" id="A0AA36BT12"/>
<organism evidence="1 2">
    <name type="scientific">Octopus vulgaris</name>
    <name type="common">Common octopus</name>
    <dbReference type="NCBI Taxonomy" id="6645"/>
    <lineage>
        <taxon>Eukaryota</taxon>
        <taxon>Metazoa</taxon>
        <taxon>Spiralia</taxon>
        <taxon>Lophotrochozoa</taxon>
        <taxon>Mollusca</taxon>
        <taxon>Cephalopoda</taxon>
        <taxon>Coleoidea</taxon>
        <taxon>Octopodiformes</taxon>
        <taxon>Octopoda</taxon>
        <taxon>Incirrata</taxon>
        <taxon>Octopodidae</taxon>
        <taxon>Octopus</taxon>
    </lineage>
</organism>
<protein>
    <submittedName>
        <fullName evidence="1">Uncharacterized protein</fullName>
    </submittedName>
</protein>
<proteinExistence type="predicted"/>